<keyword evidence="1" id="KW-0472">Membrane</keyword>
<organism evidence="2 3">
    <name type="scientific">Leclercia adecarboxylata</name>
    <dbReference type="NCBI Taxonomy" id="83655"/>
    <lineage>
        <taxon>Bacteria</taxon>
        <taxon>Pseudomonadati</taxon>
        <taxon>Pseudomonadota</taxon>
        <taxon>Gammaproteobacteria</taxon>
        <taxon>Enterobacterales</taxon>
        <taxon>Enterobacteriaceae</taxon>
        <taxon>Leclercia</taxon>
    </lineage>
</organism>
<keyword evidence="1" id="KW-0812">Transmembrane</keyword>
<protein>
    <recommendedName>
        <fullName evidence="4">FidL-like protein</fullName>
    </recommendedName>
</protein>
<evidence type="ECO:0000313" key="3">
    <source>
        <dbReference type="Proteomes" id="UP000317812"/>
    </source>
</evidence>
<evidence type="ECO:0000256" key="1">
    <source>
        <dbReference type="SAM" id="Phobius"/>
    </source>
</evidence>
<dbReference type="RefSeq" id="WP_142488516.1">
    <property type="nucleotide sequence ID" value="NZ_CP035382.1"/>
</dbReference>
<evidence type="ECO:0008006" key="4">
    <source>
        <dbReference type="Google" id="ProtNLM"/>
    </source>
</evidence>
<sequence>MTMNKQLLRWCVIFLAAISPLLVAGYLHYQRNNFSCETHATIVEQRAVIDMVMNFSFNDGVGSYDATGEYIEENKPPVAISNKVGFTYWREEGEVILVSNETNVLPKKHLNYLAYVPDFFQHRERGIRLNILPANADSYFFTYSNSPVMYCTKG</sequence>
<keyword evidence="1" id="KW-1133">Transmembrane helix</keyword>
<dbReference type="Proteomes" id="UP000317812">
    <property type="component" value="Chromosome"/>
</dbReference>
<dbReference type="EMBL" id="CP035382">
    <property type="protein sequence ID" value="QDK19599.1"/>
    <property type="molecule type" value="Genomic_DNA"/>
</dbReference>
<gene>
    <name evidence="2" type="ORF">ES815_15325</name>
</gene>
<proteinExistence type="predicted"/>
<accession>A0AAP9AKL6</accession>
<dbReference type="AlphaFoldDB" id="A0AAP9AKL6"/>
<name>A0AAP9AKL6_9ENTR</name>
<feature type="transmembrane region" description="Helical" evidence="1">
    <location>
        <begin position="7"/>
        <end position="29"/>
    </location>
</feature>
<evidence type="ECO:0000313" key="2">
    <source>
        <dbReference type="EMBL" id="QDK19599.1"/>
    </source>
</evidence>
<reference evidence="2 3" key="1">
    <citation type="submission" date="2019-01" db="EMBL/GenBank/DDBJ databases">
        <title>Florfenicol resistance in Enterobacteriaceae and whole-genome sequence analysis of florfenicol-resistant Leclercia adecarboxylata strain R25.</title>
        <authorList>
            <person name="Bao Q."/>
            <person name="Ying Y."/>
        </authorList>
    </citation>
    <scope>NUCLEOTIDE SEQUENCE [LARGE SCALE GENOMIC DNA]</scope>
    <source>
        <strain evidence="2 3">R25</strain>
    </source>
</reference>